<reference evidence="1" key="1">
    <citation type="journal article" date="2014" name="Front. Microbiol.">
        <title>High frequency of phylogenetically diverse reductive dehalogenase-homologous genes in deep subseafloor sedimentary metagenomes.</title>
        <authorList>
            <person name="Kawai M."/>
            <person name="Futagami T."/>
            <person name="Toyoda A."/>
            <person name="Takaki Y."/>
            <person name="Nishi S."/>
            <person name="Hori S."/>
            <person name="Arai W."/>
            <person name="Tsubouchi T."/>
            <person name="Morono Y."/>
            <person name="Uchiyama I."/>
            <person name="Ito T."/>
            <person name="Fujiyama A."/>
            <person name="Inagaki F."/>
            <person name="Takami H."/>
        </authorList>
    </citation>
    <scope>NUCLEOTIDE SEQUENCE</scope>
    <source>
        <strain evidence="1">Expedition CK06-06</strain>
    </source>
</reference>
<organism evidence="1">
    <name type="scientific">marine sediment metagenome</name>
    <dbReference type="NCBI Taxonomy" id="412755"/>
    <lineage>
        <taxon>unclassified sequences</taxon>
        <taxon>metagenomes</taxon>
        <taxon>ecological metagenomes</taxon>
    </lineage>
</organism>
<dbReference type="InterPro" id="IPR011330">
    <property type="entry name" value="Glyco_hydro/deAcase_b/a-brl"/>
</dbReference>
<sequence>PSAFMSWSKLAMAAFDWAEQYGGIWHIWGHSWEIQKFHMWSDLEQVFQYVGNQPDCQYVTNAYLAKILTTRIQDIGTSFHC</sequence>
<feature type="non-terminal residue" evidence="1">
    <location>
        <position position="1"/>
    </location>
</feature>
<dbReference type="GO" id="GO:0005975">
    <property type="term" value="P:carbohydrate metabolic process"/>
    <property type="evidence" value="ECO:0007669"/>
    <property type="project" value="InterPro"/>
</dbReference>
<evidence type="ECO:0000313" key="1">
    <source>
        <dbReference type="EMBL" id="GAG10879.1"/>
    </source>
</evidence>
<name>X0UYF9_9ZZZZ</name>
<dbReference type="Gene3D" id="3.20.20.370">
    <property type="entry name" value="Glycoside hydrolase/deacetylase"/>
    <property type="match status" value="1"/>
</dbReference>
<comment type="caution">
    <text evidence="1">The sequence shown here is derived from an EMBL/GenBank/DDBJ whole genome shotgun (WGS) entry which is preliminary data.</text>
</comment>
<accession>X0UYF9</accession>
<dbReference type="EMBL" id="BARS01027342">
    <property type="protein sequence ID" value="GAG10879.1"/>
    <property type="molecule type" value="Genomic_DNA"/>
</dbReference>
<dbReference type="AlphaFoldDB" id="X0UYF9"/>
<gene>
    <name evidence="1" type="ORF">S01H1_42959</name>
</gene>
<dbReference type="SUPFAM" id="SSF88713">
    <property type="entry name" value="Glycoside hydrolase/deacetylase"/>
    <property type="match status" value="1"/>
</dbReference>
<proteinExistence type="predicted"/>
<protein>
    <submittedName>
        <fullName evidence="1">Uncharacterized protein</fullName>
    </submittedName>
</protein>